<dbReference type="EMBL" id="JABSTQ010009654">
    <property type="protein sequence ID" value="KAG0427146.1"/>
    <property type="molecule type" value="Genomic_DNA"/>
</dbReference>
<organism evidence="1 2">
    <name type="scientific">Ixodes persulcatus</name>
    <name type="common">Taiga tick</name>
    <dbReference type="NCBI Taxonomy" id="34615"/>
    <lineage>
        <taxon>Eukaryota</taxon>
        <taxon>Metazoa</taxon>
        <taxon>Ecdysozoa</taxon>
        <taxon>Arthropoda</taxon>
        <taxon>Chelicerata</taxon>
        <taxon>Arachnida</taxon>
        <taxon>Acari</taxon>
        <taxon>Parasitiformes</taxon>
        <taxon>Ixodida</taxon>
        <taxon>Ixodoidea</taxon>
        <taxon>Ixodidae</taxon>
        <taxon>Ixodinae</taxon>
        <taxon>Ixodes</taxon>
    </lineage>
</organism>
<reference evidence="1 2" key="1">
    <citation type="journal article" date="2020" name="Cell">
        <title>Large-Scale Comparative Analyses of Tick Genomes Elucidate Their Genetic Diversity and Vector Capacities.</title>
        <authorList>
            <consortium name="Tick Genome and Microbiome Consortium (TIGMIC)"/>
            <person name="Jia N."/>
            <person name="Wang J."/>
            <person name="Shi W."/>
            <person name="Du L."/>
            <person name="Sun Y."/>
            <person name="Zhan W."/>
            <person name="Jiang J.F."/>
            <person name="Wang Q."/>
            <person name="Zhang B."/>
            <person name="Ji P."/>
            <person name="Bell-Sakyi L."/>
            <person name="Cui X.M."/>
            <person name="Yuan T.T."/>
            <person name="Jiang B.G."/>
            <person name="Yang W.F."/>
            <person name="Lam T.T."/>
            <person name="Chang Q.C."/>
            <person name="Ding S.J."/>
            <person name="Wang X.J."/>
            <person name="Zhu J.G."/>
            <person name="Ruan X.D."/>
            <person name="Zhao L."/>
            <person name="Wei J.T."/>
            <person name="Ye R.Z."/>
            <person name="Que T.C."/>
            <person name="Du C.H."/>
            <person name="Zhou Y.H."/>
            <person name="Cheng J.X."/>
            <person name="Dai P.F."/>
            <person name="Guo W.B."/>
            <person name="Han X.H."/>
            <person name="Huang E.J."/>
            <person name="Li L.F."/>
            <person name="Wei W."/>
            <person name="Gao Y.C."/>
            <person name="Liu J.Z."/>
            <person name="Shao H.Z."/>
            <person name="Wang X."/>
            <person name="Wang C.C."/>
            <person name="Yang T.C."/>
            <person name="Huo Q.B."/>
            <person name="Li W."/>
            <person name="Chen H.Y."/>
            <person name="Chen S.E."/>
            <person name="Zhou L.G."/>
            <person name="Ni X.B."/>
            <person name="Tian J.H."/>
            <person name="Sheng Y."/>
            <person name="Liu T."/>
            <person name="Pan Y.S."/>
            <person name="Xia L.Y."/>
            <person name="Li J."/>
            <person name="Zhao F."/>
            <person name="Cao W.C."/>
        </authorList>
    </citation>
    <scope>NUCLEOTIDE SEQUENCE [LARGE SCALE GENOMIC DNA]</scope>
    <source>
        <strain evidence="1">Iper-2018</strain>
    </source>
</reference>
<proteinExistence type="predicted"/>
<keyword evidence="2" id="KW-1185">Reference proteome</keyword>
<comment type="caution">
    <text evidence="1">The sequence shown here is derived from an EMBL/GenBank/DDBJ whole genome shotgun (WGS) entry which is preliminary data.</text>
</comment>
<evidence type="ECO:0000313" key="2">
    <source>
        <dbReference type="Proteomes" id="UP000805193"/>
    </source>
</evidence>
<evidence type="ECO:0000313" key="1">
    <source>
        <dbReference type="EMBL" id="KAG0427146.1"/>
    </source>
</evidence>
<gene>
    <name evidence="1" type="ORF">HPB47_025820</name>
</gene>
<dbReference type="Proteomes" id="UP000805193">
    <property type="component" value="Unassembled WGS sequence"/>
</dbReference>
<accession>A0AC60Q0K1</accession>
<name>A0AC60Q0K1_IXOPE</name>
<protein>
    <submittedName>
        <fullName evidence="1">Uncharacterized protein</fullName>
    </submittedName>
</protein>
<sequence>MRVLTSDQRPPYKHRPRQDAVTRAVVGLIGRGSLGRRFGDGRQDCIHVQLYRDSRERCKSGPTKASLSLAGCLGLEAGFTLDKESHTLALICPDLVLALAFDSRELLIQWQVKIRANVAEVQQFLVQIWHSPGRAKLASGPARLHLQDHLFCLTSGIPPRLLGTWPLKELRRFGLVDGKFCFEGGSKCGKGEGLHVLHTNQTEELAEAFEAASRGKLASRKKLPCKPSGEANFTELSRNLWFETPSTPRARAQDSSQCCSSESRQPLLGSSCSDAGSCDACSEIVRFASDAQLSDDVFRSRTFCKVHYRWPSCVSHCGHAASVSSSEAESADTVSLTISDIQETAPSAKELVPDTTLPMNPTPANGSAPAVWTYTHCGKCGRHYCARCSYGSHSSQSGKSPDGSKGFAPHWTMDLRVAPSQASDAAVHSRLSGVGSMTGCAHLPKPSDRSSVCSQSSGTSSASTSGASTSSSEYNVPRSFLESLYDQPRNIIHTDSELFRVRPSSSGATPSPMVDLPAGIHQSMLPCPCTSRSSQPRVDSGITRSSSGSSDSPLGSPKRLTQAAFFPAPVAKPLNSPLPCQTPKSACTCGLRPLAQYLNYDVPRAALAKLYLREKQGQRSSFEGTADSKGNDLPTTPGQQYDVPKKFKEQLIQQECQTSSRAGCVLPVTCNCGSGLLSEPLPTCHEPCTCRRVACWAGSLVPCLRRTANCGEDSHPAQVVPLNCPTAPATICKEPGKKAECGSPQTPFTSAEQLTMDHKFPEDPCSNYANCQFIESLSLYQNTCGLSLAVQQPENEKTLEVVKEQKASAGTKTCEASSLHGSKSLESTADNAGSLKRPKVKSSPSNSSGESYEVMSFRNASDHRLTVVCDGNYVAMRPIEPCKCDNENRSASVSRSENQDTKRTPLPLRPFMPYLLPCEEEFVEEASSDTEPGWKAAEGSRARFFKNGWSSGGKSSQTKPSALSNSLGDLKRKVLTKRRSNSADGRQESAELSETEDYPVASPTRACQSKERRSALSKLPLRSRERSGNHPIDVTPPSSVPSTPNNRSMENLFRIPFHRSADCLKLKGDFHFSEEDLSANGRETSDTCDIPSAGSSIKRSSSVPCKPQPLDQISSPSDSGVSTSLPESSETVCELAAHDGILLTGIHSSLPTRLDEGPGSTPGHRMCDNMRKCAHIQEAFARCPQQQQLQYALLGNVVPAIGKSCSGGSSTTSSDSDYIETLSLCSSGSNGSGSEYVRCCDDCKATPACPAVSCALKPRSAKEYNSVDRSGVRPEGEEERYAAHVLACHRAHHHAPIHLTLPKTSSSSRGSPAKQAFTSSSSVGCGSASDLASLT</sequence>